<dbReference type="Gene3D" id="1.25.40.10">
    <property type="entry name" value="Tetratricopeptide repeat domain"/>
    <property type="match status" value="1"/>
</dbReference>
<protein>
    <recommendedName>
        <fullName evidence="2">PatA-like N-terminal domain-containing protein</fullName>
    </recommendedName>
</protein>
<name>A0A2S9YPZ8_9BACT</name>
<feature type="region of interest" description="Disordered" evidence="1">
    <location>
        <begin position="540"/>
        <end position="560"/>
    </location>
</feature>
<feature type="region of interest" description="Disordered" evidence="1">
    <location>
        <begin position="245"/>
        <end position="308"/>
    </location>
</feature>
<dbReference type="AlphaFoldDB" id="A0A2S9YPZ8"/>
<feature type="compositionally biased region" description="Acidic residues" evidence="1">
    <location>
        <begin position="331"/>
        <end position="353"/>
    </location>
</feature>
<evidence type="ECO:0000313" key="4">
    <source>
        <dbReference type="Proteomes" id="UP000238823"/>
    </source>
</evidence>
<feature type="compositionally biased region" description="Acidic residues" evidence="1">
    <location>
        <begin position="540"/>
        <end position="552"/>
    </location>
</feature>
<feature type="compositionally biased region" description="Acidic residues" evidence="1">
    <location>
        <begin position="376"/>
        <end position="391"/>
    </location>
</feature>
<dbReference type="SUPFAM" id="SSF48452">
    <property type="entry name" value="TPR-like"/>
    <property type="match status" value="1"/>
</dbReference>
<proteinExistence type="predicted"/>
<dbReference type="RefSeq" id="WP_146157754.1">
    <property type="nucleotide sequence ID" value="NZ_PVNL01000058.1"/>
</dbReference>
<gene>
    <name evidence="3" type="ORF">ENSA7_31860</name>
</gene>
<dbReference type="EMBL" id="PVNL01000058">
    <property type="protein sequence ID" value="PRQ07171.1"/>
    <property type="molecule type" value="Genomic_DNA"/>
</dbReference>
<feature type="compositionally biased region" description="Acidic residues" evidence="1">
    <location>
        <begin position="425"/>
        <end position="455"/>
    </location>
</feature>
<feature type="compositionally biased region" description="Pro residues" evidence="1">
    <location>
        <begin position="407"/>
        <end position="419"/>
    </location>
</feature>
<dbReference type="OrthoDB" id="5489610at2"/>
<organism evidence="3 4">
    <name type="scientific">Enhygromyxa salina</name>
    <dbReference type="NCBI Taxonomy" id="215803"/>
    <lineage>
        <taxon>Bacteria</taxon>
        <taxon>Pseudomonadati</taxon>
        <taxon>Myxococcota</taxon>
        <taxon>Polyangia</taxon>
        <taxon>Nannocystales</taxon>
        <taxon>Nannocystaceae</taxon>
        <taxon>Enhygromyxa</taxon>
    </lineage>
</organism>
<feature type="domain" description="PatA-like N-terminal" evidence="2">
    <location>
        <begin position="14"/>
        <end position="154"/>
    </location>
</feature>
<feature type="compositionally biased region" description="Basic and acidic residues" evidence="1">
    <location>
        <begin position="245"/>
        <end position="263"/>
    </location>
</feature>
<dbReference type="SUPFAM" id="SSF160246">
    <property type="entry name" value="EspE N-terminal domain-like"/>
    <property type="match status" value="1"/>
</dbReference>
<feature type="compositionally biased region" description="Low complexity" evidence="1">
    <location>
        <begin position="468"/>
        <end position="495"/>
    </location>
</feature>
<feature type="region of interest" description="Disordered" evidence="1">
    <location>
        <begin position="322"/>
        <end position="512"/>
    </location>
</feature>
<evidence type="ECO:0000256" key="1">
    <source>
        <dbReference type="SAM" id="MobiDB-lite"/>
    </source>
</evidence>
<reference evidence="3 4" key="1">
    <citation type="submission" date="2018-03" db="EMBL/GenBank/DDBJ databases">
        <title>Draft Genome Sequences of the Obligatory Marine Myxobacteria Enhygromyxa salina SWB007.</title>
        <authorList>
            <person name="Poehlein A."/>
            <person name="Moghaddam J.A."/>
            <person name="Harms H."/>
            <person name="Alanjari M."/>
            <person name="Koenig G.M."/>
            <person name="Daniel R."/>
            <person name="Schaeberle T.F."/>
        </authorList>
    </citation>
    <scope>NUCLEOTIDE SEQUENCE [LARGE SCALE GENOMIC DNA]</scope>
    <source>
        <strain evidence="3 4">SWB007</strain>
    </source>
</reference>
<comment type="caution">
    <text evidence="3">The sequence shown here is derived from an EMBL/GenBank/DDBJ whole genome shotgun (WGS) entry which is preliminary data.</text>
</comment>
<dbReference type="Pfam" id="PF14332">
    <property type="entry name" value="DUF4388"/>
    <property type="match status" value="1"/>
</dbReference>
<dbReference type="InterPro" id="IPR011990">
    <property type="entry name" value="TPR-like_helical_dom_sf"/>
</dbReference>
<dbReference type="InterPro" id="IPR025497">
    <property type="entry name" value="PatA-like_N"/>
</dbReference>
<dbReference type="Proteomes" id="UP000238823">
    <property type="component" value="Unassembled WGS sequence"/>
</dbReference>
<dbReference type="InterPro" id="IPR037257">
    <property type="entry name" value="T2SS_E_N_sf"/>
</dbReference>
<accession>A0A2S9YPZ8</accession>
<evidence type="ECO:0000313" key="3">
    <source>
        <dbReference type="EMBL" id="PRQ07171.1"/>
    </source>
</evidence>
<evidence type="ECO:0000259" key="2">
    <source>
        <dbReference type="Pfam" id="PF14332"/>
    </source>
</evidence>
<sequence length="743" mass="80432">MPETTETTLGFPLKGTLRRSPFPKLVRQLARTKSTGSLYLLNGKTKKVVFFSHGEPISVRSNVTAECLGQILAREGLITQAQCDQTLESIRRTGKKQGELLVEMGILSEGNLRYGLEAQLRHKLYDIFSWDDGRYQYKPDVEGDDYGLRFSNHVQGMIINALLETTDEAHATRSLEGFSERFPIIDPEQEVKLEVAPEEDYFLSCLDGSRSIGELLATPSDPVVPSTALLLYASIQAGVARLAKTRREPRASLAKPDDGRVLPDRQLAPDYKPALSITTYEDTPLPGQLPKPDDEHFDAGDDFGVDEPDAIQTAPREISSALIAAERDTPDETFDDDMDLAGGEEADDAEDSDAAIGQGQPLAADPAETGVFEMVLLDDDDDKPFEQDPDDGPSKLDAPARLAQAPAPEPEPVPEPEPPAFEVTNAEDADAFDDDDEIEELEDLEELVELEEVDELDHSEGADEFDQSSDPSEPSSLDLGAADQPELLEPPLDAAEPPPLADDEDDLAALAADLEADDDLALDRSLSNLSIEAVANALDDDLDEPDEPDEPEPVAGLASDLDADPDLEATMAVRDELMDLDELDDIDLGGNLSLDGADLGEDAATLGAGLDYDPEATATADAETLGAMQFSDGEFAIAESRWAQAIVHLETAYEHGVDVAELHTYLAWARFQASGQSPEMADHALELLAYAEDMNPNIAVVFSYRSAVLLSLADNAGAQDAAQQALDLDPYDELAIDVMDRLV</sequence>